<keyword evidence="2" id="KW-1185">Reference proteome</keyword>
<organism evidence="1 2">
    <name type="scientific">Lactiplantibacillus brownii</name>
    <dbReference type="NCBI Taxonomy" id="3069269"/>
    <lineage>
        <taxon>Bacteria</taxon>
        <taxon>Bacillati</taxon>
        <taxon>Bacillota</taxon>
        <taxon>Bacilli</taxon>
        <taxon>Lactobacillales</taxon>
        <taxon>Lactobacillaceae</taxon>
        <taxon>Lactiplantibacillus</taxon>
    </lineage>
</organism>
<accession>A0ABU1AFI9</accession>
<proteinExistence type="predicted"/>
<dbReference type="EMBL" id="JAVCWF010000003">
    <property type="protein sequence ID" value="MDQ7938825.1"/>
    <property type="molecule type" value="Genomic_DNA"/>
</dbReference>
<reference evidence="1 2" key="1">
    <citation type="journal article" date="2023" name="Int. J. Syst. Evol. Microbiol.">
        <title>Lactiplantibacillus brownii sp. nov., a novel psychrotolerant species isolated from sauerkraut.</title>
        <authorList>
            <person name="Heng Y.C."/>
            <person name="Silvaraju S."/>
            <person name="Lee J.K.Y."/>
            <person name="Kittelmann S."/>
        </authorList>
    </citation>
    <scope>NUCLEOTIDE SEQUENCE [LARGE SCALE GENOMIC DNA]</scope>
    <source>
        <strain evidence="1 2">WILCCON 0030</strain>
    </source>
</reference>
<protein>
    <submittedName>
        <fullName evidence="1">Uncharacterized protein</fullName>
    </submittedName>
</protein>
<sequence>MKLTKKNQTWFSGSAIARWNQCSFVQYGYAVLPNQVPEKREKTTIIDSDGKNKHVAAVKTPQRVDAFVADDPFGSGSWLKFYTGQYSSKQHWTLVAHKGSYISNIRLVSRA</sequence>
<gene>
    <name evidence="1" type="ORF">RA086_14575</name>
</gene>
<evidence type="ECO:0000313" key="2">
    <source>
        <dbReference type="Proteomes" id="UP001227831"/>
    </source>
</evidence>
<name>A0ABU1AFI9_9LACO</name>
<dbReference type="RefSeq" id="WP_308704541.1">
    <property type="nucleotide sequence ID" value="NZ_JAVCWF010000003.1"/>
</dbReference>
<dbReference type="Proteomes" id="UP001227831">
    <property type="component" value="Unassembled WGS sequence"/>
</dbReference>
<evidence type="ECO:0000313" key="1">
    <source>
        <dbReference type="EMBL" id="MDQ7938825.1"/>
    </source>
</evidence>
<comment type="caution">
    <text evidence="1">The sequence shown here is derived from an EMBL/GenBank/DDBJ whole genome shotgun (WGS) entry which is preliminary data.</text>
</comment>